<evidence type="ECO:0000256" key="1">
    <source>
        <dbReference type="ARBA" id="ARBA00000085"/>
    </source>
</evidence>
<evidence type="ECO:0000259" key="17">
    <source>
        <dbReference type="PROSITE" id="PS50885"/>
    </source>
</evidence>
<dbReference type="PROSITE" id="PS50885">
    <property type="entry name" value="HAMP"/>
    <property type="match status" value="1"/>
</dbReference>
<feature type="domain" description="Histidine kinase" evidence="16">
    <location>
        <begin position="411"/>
        <end position="608"/>
    </location>
</feature>
<dbReference type="InterPro" id="IPR029095">
    <property type="entry name" value="NarX-like_N"/>
</dbReference>
<evidence type="ECO:0000256" key="14">
    <source>
        <dbReference type="PIRNR" id="PIRNR003167"/>
    </source>
</evidence>
<dbReference type="SMART" id="SM00304">
    <property type="entry name" value="HAMP"/>
    <property type="match status" value="1"/>
</dbReference>
<dbReference type="InterPro" id="IPR005467">
    <property type="entry name" value="His_kinase_dom"/>
</dbReference>
<dbReference type="Proteomes" id="UP000760480">
    <property type="component" value="Unassembled WGS sequence"/>
</dbReference>
<keyword evidence="5" id="KW-0597">Phosphoprotein</keyword>
<dbReference type="Pfam" id="PF13675">
    <property type="entry name" value="PilJ"/>
    <property type="match status" value="1"/>
</dbReference>
<keyword evidence="19" id="KW-1185">Reference proteome</keyword>
<accession>A0ABX1TMA3</accession>
<dbReference type="Gene3D" id="1.10.8.500">
    <property type="entry name" value="HAMP domain in histidine kinase"/>
    <property type="match status" value="1"/>
</dbReference>
<evidence type="ECO:0000256" key="9">
    <source>
        <dbReference type="ARBA" id="ARBA00022777"/>
    </source>
</evidence>
<keyword evidence="9 14" id="KW-0418">Kinase</keyword>
<dbReference type="SUPFAM" id="SSF55781">
    <property type="entry name" value="GAF domain-like"/>
    <property type="match status" value="1"/>
</dbReference>
<dbReference type="SUPFAM" id="SSF158472">
    <property type="entry name" value="HAMP domain-like"/>
    <property type="match status" value="1"/>
</dbReference>
<dbReference type="PANTHER" id="PTHR24421:SF10">
    <property type="entry name" value="NITRATE_NITRITE SENSOR PROTEIN NARQ"/>
    <property type="match status" value="1"/>
</dbReference>
<keyword evidence="12 14" id="KW-0902">Two-component regulatory system</keyword>
<comment type="subcellular location">
    <subcellularLocation>
        <location evidence="2">Cell inner membrane</location>
        <topology evidence="2">Multi-pass membrane protein</topology>
    </subcellularLocation>
</comment>
<gene>
    <name evidence="18" type="ORF">E4P82_07645</name>
</gene>
<name>A0ABX1TMA3_9GAMM</name>
<dbReference type="PIRSF" id="PIRSF003167">
    <property type="entry name" value="STHK_NarX/NarQ"/>
    <property type="match status" value="1"/>
</dbReference>
<keyword evidence="11 15" id="KW-1133">Transmembrane helix</keyword>
<dbReference type="InterPro" id="IPR003594">
    <property type="entry name" value="HATPase_dom"/>
</dbReference>
<feature type="transmembrane region" description="Helical" evidence="15">
    <location>
        <begin position="12"/>
        <end position="33"/>
    </location>
</feature>
<keyword evidence="8 14" id="KW-0547">Nucleotide-binding</keyword>
<dbReference type="PANTHER" id="PTHR24421">
    <property type="entry name" value="NITRATE/NITRITE SENSOR PROTEIN NARX-RELATED"/>
    <property type="match status" value="1"/>
</dbReference>
<dbReference type="CDD" id="cd16917">
    <property type="entry name" value="HATPase_UhpB-NarQ-NarX-like"/>
    <property type="match status" value="1"/>
</dbReference>
<evidence type="ECO:0000256" key="7">
    <source>
        <dbReference type="ARBA" id="ARBA00022692"/>
    </source>
</evidence>
<dbReference type="Gene3D" id="1.20.5.1930">
    <property type="match status" value="1"/>
</dbReference>
<evidence type="ECO:0000256" key="3">
    <source>
        <dbReference type="ARBA" id="ARBA00022475"/>
    </source>
</evidence>
<evidence type="ECO:0000256" key="5">
    <source>
        <dbReference type="ARBA" id="ARBA00022553"/>
    </source>
</evidence>
<dbReference type="SMART" id="SM00387">
    <property type="entry name" value="HATPase_c"/>
    <property type="match status" value="1"/>
</dbReference>
<evidence type="ECO:0000313" key="19">
    <source>
        <dbReference type="Proteomes" id="UP000760480"/>
    </source>
</evidence>
<evidence type="ECO:0000256" key="11">
    <source>
        <dbReference type="ARBA" id="ARBA00022989"/>
    </source>
</evidence>
<evidence type="ECO:0000256" key="13">
    <source>
        <dbReference type="ARBA" id="ARBA00023136"/>
    </source>
</evidence>
<sequence length="626" mass="69746">MKSNDSIIFRNGLTMGGIVLLALLSMTSSVFIAESSKGDAAALNLAGSLRMQSYRIATRLQDSHGTDTHPVENVAREIDQFERRLDHLWQTGAISPAKSDSKNRTLRAIMSSWRDALRPILETSVADTSPSTAYLRQVDDFVAKLDAFVKLLEQDTEAKILWLRLVQGMALFLTLVLIFTAMYQLHSGVIAPLRDLVELARKARSGDLTVRASHVGNDELGVLGHAFNLMATDLSAMYADLEARVERQTQALRISNRSLELLYHTARRLGESALDDANYQALLAEIEKLTGMDSITLCLIDPTSRQASRVFTAQPQPPDRAAFCRRPNCESCLGDGATHPLDTGHELFSIPITVQERQFGVLIVRSPSLETVATWQLPLLEAVARNIAAALRANEQTEHRRRLALLEERAVIARELHDSLAQSLSYLKIQVGRLQLLPGGAEAAAQARDIVTELREGLNGAYRQLRELIATFRLKMEHPRLEDSLREVAREFSHRSQLPIELNHSGWNCPLDPNEQIHVMQIVREALNNAVKHARAQRISVRLYNTHEGEAAIDIADDGIGLPAETNRENHFGLNIMRERAAQMGGVLSFHSQPGRGLRVQLRFLPTAHRRSLDSAGQPRDEVRYA</sequence>
<dbReference type="Gene3D" id="3.30.565.10">
    <property type="entry name" value="Histidine kinase-like ATPase, C-terminal domain"/>
    <property type="match status" value="1"/>
</dbReference>
<keyword evidence="4 14" id="KW-0997">Cell inner membrane</keyword>
<evidence type="ECO:0000259" key="16">
    <source>
        <dbReference type="PROSITE" id="PS50109"/>
    </source>
</evidence>
<dbReference type="InterPro" id="IPR036890">
    <property type="entry name" value="HATPase_C_sf"/>
</dbReference>
<keyword evidence="3 14" id="KW-1003">Cell membrane</keyword>
<dbReference type="CDD" id="cd06225">
    <property type="entry name" value="HAMP"/>
    <property type="match status" value="1"/>
</dbReference>
<reference evidence="18 19" key="1">
    <citation type="submission" date="2019-03" db="EMBL/GenBank/DDBJ databases">
        <title>Metabolic reconstructions from genomes of highly enriched 'Candidatus Accumulibacter' and 'Candidatus Competibacter' bioreactor populations.</title>
        <authorList>
            <person name="Annavajhala M.K."/>
            <person name="Welles L."/>
            <person name="Abbas B."/>
            <person name="Sorokin D."/>
            <person name="Park H."/>
            <person name="Van Loosdrecht M."/>
            <person name="Chandran K."/>
        </authorList>
    </citation>
    <scope>NUCLEOTIDE SEQUENCE [LARGE SCALE GENOMIC DNA]</scope>
    <source>
        <strain evidence="18 19">SBR_G</strain>
    </source>
</reference>
<dbReference type="CDD" id="cd19408">
    <property type="entry name" value="NarX_NarQ_sensor"/>
    <property type="match status" value="1"/>
</dbReference>
<dbReference type="Gene3D" id="3.30.450.40">
    <property type="match status" value="1"/>
</dbReference>
<evidence type="ECO:0000256" key="2">
    <source>
        <dbReference type="ARBA" id="ARBA00004429"/>
    </source>
</evidence>
<evidence type="ECO:0000256" key="6">
    <source>
        <dbReference type="ARBA" id="ARBA00022679"/>
    </source>
</evidence>
<organism evidence="18 19">
    <name type="scientific">Candidatus Competibacter phosphatis</name>
    <dbReference type="NCBI Taxonomy" id="221280"/>
    <lineage>
        <taxon>Bacteria</taxon>
        <taxon>Pseudomonadati</taxon>
        <taxon>Pseudomonadota</taxon>
        <taxon>Gammaproteobacteria</taxon>
        <taxon>Candidatus Competibacteraceae</taxon>
        <taxon>Candidatus Competibacter</taxon>
    </lineage>
</organism>
<keyword evidence="6 14" id="KW-0808">Transferase</keyword>
<keyword evidence="7 15" id="KW-0812">Transmembrane</keyword>
<evidence type="ECO:0000256" key="8">
    <source>
        <dbReference type="ARBA" id="ARBA00022741"/>
    </source>
</evidence>
<dbReference type="Gene3D" id="1.20.120.960">
    <property type="entry name" value="Histidine kinase NarX, sensor domain"/>
    <property type="match status" value="1"/>
</dbReference>
<keyword evidence="13 14" id="KW-0472">Membrane</keyword>
<feature type="domain" description="HAMP" evidence="17">
    <location>
        <begin position="187"/>
        <end position="239"/>
    </location>
</feature>
<evidence type="ECO:0000256" key="4">
    <source>
        <dbReference type="ARBA" id="ARBA00022519"/>
    </source>
</evidence>
<dbReference type="InterPro" id="IPR003660">
    <property type="entry name" value="HAMP_dom"/>
</dbReference>
<dbReference type="RefSeq" id="WP_169248336.1">
    <property type="nucleotide sequence ID" value="NZ_SPMZ01000019.1"/>
</dbReference>
<protein>
    <recommendedName>
        <fullName evidence="14">Sensor protein</fullName>
        <ecNumber evidence="14">2.7.13.3</ecNumber>
    </recommendedName>
</protein>
<dbReference type="Pfam" id="PF00672">
    <property type="entry name" value="HAMP"/>
    <property type="match status" value="1"/>
</dbReference>
<evidence type="ECO:0000313" key="18">
    <source>
        <dbReference type="EMBL" id="NMQ19086.1"/>
    </source>
</evidence>
<dbReference type="InterPro" id="IPR042295">
    <property type="entry name" value="NarX-like_N_sf"/>
</dbReference>
<keyword evidence="10 14" id="KW-0067">ATP-binding</keyword>
<dbReference type="PROSITE" id="PS50109">
    <property type="entry name" value="HIS_KIN"/>
    <property type="match status" value="1"/>
</dbReference>
<evidence type="ECO:0000256" key="12">
    <source>
        <dbReference type="ARBA" id="ARBA00023012"/>
    </source>
</evidence>
<dbReference type="InterPro" id="IPR011712">
    <property type="entry name" value="Sig_transdc_His_kin_sub3_dim/P"/>
</dbReference>
<proteinExistence type="predicted"/>
<comment type="catalytic activity">
    <reaction evidence="1 14">
        <text>ATP + protein L-histidine = ADP + protein N-phospho-L-histidine.</text>
        <dbReference type="EC" id="2.7.13.3"/>
    </reaction>
</comment>
<dbReference type="InterPro" id="IPR029016">
    <property type="entry name" value="GAF-like_dom_sf"/>
</dbReference>
<evidence type="ECO:0000256" key="15">
    <source>
        <dbReference type="SAM" id="Phobius"/>
    </source>
</evidence>
<comment type="caution">
    <text evidence="18">The sequence shown here is derived from an EMBL/GenBank/DDBJ whole genome shotgun (WGS) entry which is preliminary data.</text>
</comment>
<dbReference type="Pfam" id="PF02518">
    <property type="entry name" value="HATPase_c"/>
    <property type="match status" value="1"/>
</dbReference>
<dbReference type="InterPro" id="IPR050482">
    <property type="entry name" value="Sensor_HK_TwoCompSys"/>
</dbReference>
<evidence type="ECO:0000256" key="10">
    <source>
        <dbReference type="ARBA" id="ARBA00022840"/>
    </source>
</evidence>
<dbReference type="Pfam" id="PF07730">
    <property type="entry name" value="HisKA_3"/>
    <property type="match status" value="1"/>
</dbReference>
<dbReference type="EC" id="2.7.13.3" evidence="14"/>
<dbReference type="EMBL" id="SPMZ01000019">
    <property type="protein sequence ID" value="NMQ19086.1"/>
    <property type="molecule type" value="Genomic_DNA"/>
</dbReference>
<feature type="transmembrane region" description="Helical" evidence="15">
    <location>
        <begin position="161"/>
        <end position="183"/>
    </location>
</feature>
<dbReference type="SUPFAM" id="SSF55874">
    <property type="entry name" value="ATPase domain of HSP90 chaperone/DNA topoisomerase II/histidine kinase"/>
    <property type="match status" value="1"/>
</dbReference>
<dbReference type="InterPro" id="IPR016380">
    <property type="entry name" value="Sig_transdc_His_kin_NarX/NarQ"/>
</dbReference>